<organism evidence="1 2">
    <name type="scientific">Anabaenopsis circularis NIES-21</name>
    <dbReference type="NCBI Taxonomy" id="1085406"/>
    <lineage>
        <taxon>Bacteria</taxon>
        <taxon>Bacillati</taxon>
        <taxon>Cyanobacteriota</taxon>
        <taxon>Cyanophyceae</taxon>
        <taxon>Nostocales</taxon>
        <taxon>Nodulariaceae</taxon>
        <taxon>Anabaenopsis</taxon>
    </lineage>
</organism>
<protein>
    <submittedName>
        <fullName evidence="1">Uncharacterized protein</fullName>
    </submittedName>
</protein>
<dbReference type="AlphaFoldDB" id="A0A1Z4GEH4"/>
<evidence type="ECO:0000313" key="1">
    <source>
        <dbReference type="EMBL" id="BAY15892.1"/>
    </source>
</evidence>
<reference evidence="1 2" key="1">
    <citation type="submission" date="2017-06" db="EMBL/GenBank/DDBJ databases">
        <title>Genome sequencing of cyanobaciteial culture collection at National Institute for Environmental Studies (NIES).</title>
        <authorList>
            <person name="Hirose Y."/>
            <person name="Shimura Y."/>
            <person name="Fujisawa T."/>
            <person name="Nakamura Y."/>
            <person name="Kawachi M."/>
        </authorList>
    </citation>
    <scope>NUCLEOTIDE SEQUENCE [LARGE SCALE GENOMIC DNA]</scope>
    <source>
        <strain evidence="1 2">NIES-21</strain>
    </source>
</reference>
<gene>
    <name evidence="1" type="ORF">NIES21_17130</name>
</gene>
<name>A0A1Z4GEH4_9CYAN</name>
<accession>A0A1Z4GEH4</accession>
<sequence>MQAYSVNQHLSIEREFILNFEPISNFSQKTISQTSDKKDFG</sequence>
<evidence type="ECO:0000313" key="2">
    <source>
        <dbReference type="Proteomes" id="UP000218287"/>
    </source>
</evidence>
<dbReference type="Proteomes" id="UP000218287">
    <property type="component" value="Chromosome"/>
</dbReference>
<dbReference type="EMBL" id="AP018174">
    <property type="protein sequence ID" value="BAY15892.1"/>
    <property type="molecule type" value="Genomic_DNA"/>
</dbReference>
<proteinExistence type="predicted"/>
<keyword evidence="2" id="KW-1185">Reference proteome</keyword>